<keyword evidence="1" id="KW-0805">Transcription regulation</keyword>
<dbReference type="GO" id="GO:0006355">
    <property type="term" value="P:regulation of DNA-templated transcription"/>
    <property type="evidence" value="ECO:0007669"/>
    <property type="project" value="InterPro"/>
</dbReference>
<protein>
    <recommendedName>
        <fullName evidence="7">DNA-binding response regulator</fullName>
    </recommendedName>
</protein>
<dbReference type="PROSITE" id="PS50043">
    <property type="entry name" value="HTH_LUXR_2"/>
    <property type="match status" value="1"/>
</dbReference>
<dbReference type="SMART" id="SM00448">
    <property type="entry name" value="REC"/>
    <property type="match status" value="1"/>
</dbReference>
<keyword evidence="3" id="KW-0804">Transcription</keyword>
<sequence length="215" mass="24025">MKHAKKLQSIFVLEDNPASILANIAASQYPNAELFQPNSVDNAQKIIKKNKPDLIIIDLSLIDDEITEFINAVKINSPKSTCVVASHIEEDKELFLALKAGAKGYLLKDKEEDQILKHLINILDGQPTVAPAIAYQMLGYFHRQPNFENQEALSDRESEILKLIASGHKRASVAEKLSISLNTVATHLKTIYRKLNINSRAEATMEALRRGLIKK</sequence>
<feature type="domain" description="HTH luxR-type" evidence="4">
    <location>
        <begin position="146"/>
        <end position="211"/>
    </location>
</feature>
<evidence type="ECO:0000256" key="1">
    <source>
        <dbReference type="ARBA" id="ARBA00023015"/>
    </source>
</evidence>
<organism evidence="6">
    <name type="scientific">hydrothermal vent metagenome</name>
    <dbReference type="NCBI Taxonomy" id="652676"/>
    <lineage>
        <taxon>unclassified sequences</taxon>
        <taxon>metagenomes</taxon>
        <taxon>ecological metagenomes</taxon>
    </lineage>
</organism>
<dbReference type="InterPro" id="IPR011006">
    <property type="entry name" value="CheY-like_superfamily"/>
</dbReference>
<dbReference type="EMBL" id="UOFR01000025">
    <property type="protein sequence ID" value="VAW94247.1"/>
    <property type="molecule type" value="Genomic_DNA"/>
</dbReference>
<reference evidence="6" key="1">
    <citation type="submission" date="2018-06" db="EMBL/GenBank/DDBJ databases">
        <authorList>
            <person name="Zhirakovskaya E."/>
        </authorList>
    </citation>
    <scope>NUCLEOTIDE SEQUENCE</scope>
</reference>
<dbReference type="PANTHER" id="PTHR44688:SF16">
    <property type="entry name" value="DNA-BINDING TRANSCRIPTIONAL ACTIVATOR DEVR_DOSR"/>
    <property type="match status" value="1"/>
</dbReference>
<dbReference type="PANTHER" id="PTHR44688">
    <property type="entry name" value="DNA-BINDING TRANSCRIPTIONAL ACTIVATOR DEVR_DOSR"/>
    <property type="match status" value="1"/>
</dbReference>
<evidence type="ECO:0000259" key="5">
    <source>
        <dbReference type="PROSITE" id="PS50110"/>
    </source>
</evidence>
<dbReference type="InterPro" id="IPR000792">
    <property type="entry name" value="Tscrpt_reg_LuxR_C"/>
</dbReference>
<dbReference type="InterPro" id="IPR016032">
    <property type="entry name" value="Sig_transdc_resp-reg_C-effctor"/>
</dbReference>
<dbReference type="Pfam" id="PF00072">
    <property type="entry name" value="Response_reg"/>
    <property type="match status" value="1"/>
</dbReference>
<evidence type="ECO:0008006" key="7">
    <source>
        <dbReference type="Google" id="ProtNLM"/>
    </source>
</evidence>
<dbReference type="Pfam" id="PF00196">
    <property type="entry name" value="GerE"/>
    <property type="match status" value="1"/>
</dbReference>
<dbReference type="Gene3D" id="3.40.50.2300">
    <property type="match status" value="1"/>
</dbReference>
<dbReference type="SMART" id="SM00421">
    <property type="entry name" value="HTH_LUXR"/>
    <property type="match status" value="1"/>
</dbReference>
<dbReference type="SUPFAM" id="SSF46894">
    <property type="entry name" value="C-terminal effector domain of the bipartite response regulators"/>
    <property type="match status" value="1"/>
</dbReference>
<accession>A0A3B1A3S0</accession>
<dbReference type="PROSITE" id="PS50110">
    <property type="entry name" value="RESPONSE_REGULATORY"/>
    <property type="match status" value="1"/>
</dbReference>
<dbReference type="SUPFAM" id="SSF52172">
    <property type="entry name" value="CheY-like"/>
    <property type="match status" value="1"/>
</dbReference>
<evidence type="ECO:0000256" key="3">
    <source>
        <dbReference type="ARBA" id="ARBA00023163"/>
    </source>
</evidence>
<dbReference type="GO" id="GO:0003677">
    <property type="term" value="F:DNA binding"/>
    <property type="evidence" value="ECO:0007669"/>
    <property type="project" value="UniProtKB-KW"/>
</dbReference>
<dbReference type="PRINTS" id="PR00038">
    <property type="entry name" value="HTHLUXR"/>
</dbReference>
<dbReference type="InterPro" id="IPR001789">
    <property type="entry name" value="Sig_transdc_resp-reg_receiver"/>
</dbReference>
<evidence type="ECO:0000259" key="4">
    <source>
        <dbReference type="PROSITE" id="PS50043"/>
    </source>
</evidence>
<dbReference type="GO" id="GO:0000160">
    <property type="term" value="P:phosphorelay signal transduction system"/>
    <property type="evidence" value="ECO:0007669"/>
    <property type="project" value="InterPro"/>
</dbReference>
<dbReference type="CDD" id="cd06170">
    <property type="entry name" value="LuxR_C_like"/>
    <property type="match status" value="1"/>
</dbReference>
<proteinExistence type="predicted"/>
<dbReference type="AlphaFoldDB" id="A0A3B1A3S0"/>
<keyword evidence="2" id="KW-0238">DNA-binding</keyword>
<evidence type="ECO:0000256" key="2">
    <source>
        <dbReference type="ARBA" id="ARBA00023125"/>
    </source>
</evidence>
<feature type="domain" description="Response regulatory" evidence="5">
    <location>
        <begin position="9"/>
        <end position="123"/>
    </location>
</feature>
<gene>
    <name evidence="6" type="ORF">MNBD_GAMMA21-2067</name>
</gene>
<name>A0A3B1A3S0_9ZZZZ</name>
<evidence type="ECO:0000313" key="6">
    <source>
        <dbReference type="EMBL" id="VAW94247.1"/>
    </source>
</evidence>